<proteinExistence type="predicted"/>
<reference evidence="1 2" key="1">
    <citation type="submission" date="2016-11" db="EMBL/GenBank/DDBJ databases">
        <authorList>
            <person name="Jaros S."/>
            <person name="Januszkiewicz K."/>
            <person name="Wedrychowicz H."/>
        </authorList>
    </citation>
    <scope>NUCLEOTIDE SEQUENCE [LARGE SCALE GENOMIC DNA]</scope>
    <source>
        <strain evidence="1">NVI 5450</strain>
    </source>
</reference>
<organism evidence="1 2">
    <name type="scientific">Moritella viscosa</name>
    <dbReference type="NCBI Taxonomy" id="80854"/>
    <lineage>
        <taxon>Bacteria</taxon>
        <taxon>Pseudomonadati</taxon>
        <taxon>Pseudomonadota</taxon>
        <taxon>Gammaproteobacteria</taxon>
        <taxon>Alteromonadales</taxon>
        <taxon>Moritellaceae</taxon>
        <taxon>Moritella</taxon>
    </lineage>
</organism>
<dbReference type="InterPro" id="IPR010982">
    <property type="entry name" value="Lambda_DNA-bd_dom_sf"/>
</dbReference>
<gene>
    <name evidence="1" type="ORF">NVI5450_4812</name>
</gene>
<dbReference type="EMBL" id="FPLD01000153">
    <property type="protein sequence ID" value="SGZ19845.1"/>
    <property type="molecule type" value="Genomic_DNA"/>
</dbReference>
<protein>
    <submittedName>
        <fullName evidence="1">Putative DNA binding protein</fullName>
    </submittedName>
</protein>
<dbReference type="GO" id="GO:0003677">
    <property type="term" value="F:DNA binding"/>
    <property type="evidence" value="ECO:0007669"/>
    <property type="project" value="InterPro"/>
</dbReference>
<dbReference type="Gene3D" id="1.10.260.40">
    <property type="entry name" value="lambda repressor-like DNA-binding domains"/>
    <property type="match status" value="1"/>
</dbReference>
<dbReference type="Proteomes" id="UP000183794">
    <property type="component" value="Unassembled WGS sequence"/>
</dbReference>
<evidence type="ECO:0000313" key="1">
    <source>
        <dbReference type="EMBL" id="SGZ19845.1"/>
    </source>
</evidence>
<accession>A0A1L0CP19</accession>
<dbReference type="AlphaFoldDB" id="A0A1L0CP19"/>
<name>A0A1L0CP19_9GAMM</name>
<evidence type="ECO:0000313" key="2">
    <source>
        <dbReference type="Proteomes" id="UP000183794"/>
    </source>
</evidence>
<sequence>MRDLGKRLDEPHQFIDKIESCERKLNVFEYIQYCDALNVDASVGLEKLKLPIKTP</sequence>